<keyword evidence="2 5" id="KW-0812">Transmembrane</keyword>
<reference evidence="8" key="1">
    <citation type="submission" date="2016-10" db="EMBL/GenBank/DDBJ databases">
        <authorList>
            <person name="Varghese N."/>
            <person name="Submissions S."/>
        </authorList>
    </citation>
    <scope>NUCLEOTIDE SEQUENCE [LARGE SCALE GENOMIC DNA]</scope>
    <source>
        <strain evidence="8">CGMCC 4.3530</strain>
    </source>
</reference>
<comment type="subcellular location">
    <subcellularLocation>
        <location evidence="1">Cell membrane</location>
        <topology evidence="1">Multi-pass membrane protein</topology>
    </subcellularLocation>
</comment>
<name>A0A1H3JV01_9PSEU</name>
<proteinExistence type="predicted"/>
<keyword evidence="3 5" id="KW-1133">Transmembrane helix</keyword>
<feature type="transmembrane region" description="Helical" evidence="5">
    <location>
        <begin position="378"/>
        <end position="396"/>
    </location>
</feature>
<feature type="transmembrane region" description="Helical" evidence="5">
    <location>
        <begin position="103"/>
        <end position="123"/>
    </location>
</feature>
<dbReference type="AlphaFoldDB" id="A0A1H3JV01"/>
<dbReference type="GO" id="GO:0022857">
    <property type="term" value="F:transmembrane transporter activity"/>
    <property type="evidence" value="ECO:0007669"/>
    <property type="project" value="InterPro"/>
</dbReference>
<evidence type="ECO:0000256" key="5">
    <source>
        <dbReference type="SAM" id="Phobius"/>
    </source>
</evidence>
<dbReference type="InterPro" id="IPR036259">
    <property type="entry name" value="MFS_trans_sf"/>
</dbReference>
<feature type="transmembrane region" description="Helical" evidence="5">
    <location>
        <begin position="313"/>
        <end position="332"/>
    </location>
</feature>
<dbReference type="GO" id="GO:0005886">
    <property type="term" value="C:plasma membrane"/>
    <property type="evidence" value="ECO:0007669"/>
    <property type="project" value="UniProtKB-SubCell"/>
</dbReference>
<gene>
    <name evidence="7" type="ORF">SAMN05216215_1026107</name>
</gene>
<feature type="transmembrane region" description="Helical" evidence="5">
    <location>
        <begin position="129"/>
        <end position="150"/>
    </location>
</feature>
<evidence type="ECO:0000256" key="1">
    <source>
        <dbReference type="ARBA" id="ARBA00004651"/>
    </source>
</evidence>
<feature type="transmembrane region" description="Helical" evidence="5">
    <location>
        <begin position="39"/>
        <end position="59"/>
    </location>
</feature>
<feature type="transmembrane region" description="Helical" evidence="5">
    <location>
        <begin position="286"/>
        <end position="306"/>
    </location>
</feature>
<dbReference type="Gene3D" id="1.20.1250.20">
    <property type="entry name" value="MFS general substrate transporter like domains"/>
    <property type="match status" value="1"/>
</dbReference>
<evidence type="ECO:0000259" key="6">
    <source>
        <dbReference type="PROSITE" id="PS50850"/>
    </source>
</evidence>
<protein>
    <submittedName>
        <fullName evidence="7">Predicted arabinose efflux permease, MFS family</fullName>
    </submittedName>
</protein>
<dbReference type="Pfam" id="PF07690">
    <property type="entry name" value="MFS_1"/>
    <property type="match status" value="2"/>
</dbReference>
<dbReference type="PROSITE" id="PS50850">
    <property type="entry name" value="MFS"/>
    <property type="match status" value="1"/>
</dbReference>
<dbReference type="STRING" id="418495.SAMN05216215_1026107"/>
<keyword evidence="8" id="KW-1185">Reference proteome</keyword>
<dbReference type="Proteomes" id="UP000199529">
    <property type="component" value="Unassembled WGS sequence"/>
</dbReference>
<keyword evidence="4 5" id="KW-0472">Membrane</keyword>
<feature type="transmembrane region" description="Helical" evidence="5">
    <location>
        <begin position="338"/>
        <end position="357"/>
    </location>
</feature>
<feature type="domain" description="Major facilitator superfamily (MFS) profile" evidence="6">
    <location>
        <begin position="36"/>
        <end position="427"/>
    </location>
</feature>
<dbReference type="EMBL" id="FNOK01000026">
    <property type="protein sequence ID" value="SDY43158.1"/>
    <property type="molecule type" value="Genomic_DNA"/>
</dbReference>
<sequence>MSGYFPNRPVSGGVTVDDAVNSDAANQIRRRVQRRTIRALICSQVLAGAGLSSGVVVGALLAEDMLESKRWAGITSALFTLGAAIAALLIGRLSQRSGRRSGLSVGFAVGALGALGIVAAILLDNAALLLISFLPYGAGTATNLQARYAGADLADPAHRGRALSIVLLATTGGTVLGPNLTEVTGSAAESVGLPAFSGPFLLSAVAYGAAALLLTVLMRPDPLLTARELAAQQDSGAAQTSGNGPRGSLALGAGAMVLTQLVMVAVMTMTPIHMRDHGHGLAETGLVIAVHIAGMYLPSPLTGALADKFGRHAMIAAGGVVLLAAGLVAAFVPEHSVAGLAVGLGLLGLGWNLGLLGGTAMVTDAAPLANRARIQGRVDLAVSLAGATAGLSSGLVMASTSYSALAIGGGVLAVCVLPFLIRIGQASE</sequence>
<feature type="transmembrane region" description="Helical" evidence="5">
    <location>
        <begin position="162"/>
        <end position="180"/>
    </location>
</feature>
<accession>A0A1H3JV01</accession>
<evidence type="ECO:0000313" key="8">
    <source>
        <dbReference type="Proteomes" id="UP000199529"/>
    </source>
</evidence>
<evidence type="ECO:0000256" key="2">
    <source>
        <dbReference type="ARBA" id="ARBA00022692"/>
    </source>
</evidence>
<dbReference type="InterPro" id="IPR011701">
    <property type="entry name" value="MFS"/>
</dbReference>
<organism evidence="7 8">
    <name type="scientific">Saccharopolyspora shandongensis</name>
    <dbReference type="NCBI Taxonomy" id="418495"/>
    <lineage>
        <taxon>Bacteria</taxon>
        <taxon>Bacillati</taxon>
        <taxon>Actinomycetota</taxon>
        <taxon>Actinomycetes</taxon>
        <taxon>Pseudonocardiales</taxon>
        <taxon>Pseudonocardiaceae</taxon>
        <taxon>Saccharopolyspora</taxon>
    </lineage>
</organism>
<dbReference type="SUPFAM" id="SSF103473">
    <property type="entry name" value="MFS general substrate transporter"/>
    <property type="match status" value="1"/>
</dbReference>
<feature type="transmembrane region" description="Helical" evidence="5">
    <location>
        <begin position="249"/>
        <end position="274"/>
    </location>
</feature>
<dbReference type="PANTHER" id="PTHR23534:SF1">
    <property type="entry name" value="MAJOR FACILITATOR SUPERFAMILY PROTEIN"/>
    <property type="match status" value="1"/>
</dbReference>
<feature type="transmembrane region" description="Helical" evidence="5">
    <location>
        <begin position="402"/>
        <end position="421"/>
    </location>
</feature>
<feature type="transmembrane region" description="Helical" evidence="5">
    <location>
        <begin position="200"/>
        <end position="218"/>
    </location>
</feature>
<dbReference type="InterPro" id="IPR020846">
    <property type="entry name" value="MFS_dom"/>
</dbReference>
<evidence type="ECO:0000256" key="4">
    <source>
        <dbReference type="ARBA" id="ARBA00023136"/>
    </source>
</evidence>
<dbReference type="PANTHER" id="PTHR23534">
    <property type="entry name" value="MFS PERMEASE"/>
    <property type="match status" value="1"/>
</dbReference>
<evidence type="ECO:0000256" key="3">
    <source>
        <dbReference type="ARBA" id="ARBA00022989"/>
    </source>
</evidence>
<feature type="transmembrane region" description="Helical" evidence="5">
    <location>
        <begin position="71"/>
        <end position="91"/>
    </location>
</feature>
<evidence type="ECO:0000313" key="7">
    <source>
        <dbReference type="EMBL" id="SDY43158.1"/>
    </source>
</evidence>
<dbReference type="RefSeq" id="WP_342743177.1">
    <property type="nucleotide sequence ID" value="NZ_FNOK01000026.1"/>
</dbReference>